<dbReference type="AlphaFoldDB" id="A0A0M0KXG1"/>
<gene>
    <name evidence="8" type="ORF">AMD01_15890</name>
</gene>
<evidence type="ECO:0000256" key="6">
    <source>
        <dbReference type="RuleBase" id="RU363032"/>
    </source>
</evidence>
<dbReference type="SUPFAM" id="SSF161098">
    <property type="entry name" value="MetI-like"/>
    <property type="match status" value="1"/>
</dbReference>
<name>A0A0M0KXG1_9BACI</name>
<feature type="transmembrane region" description="Helical" evidence="6">
    <location>
        <begin position="213"/>
        <end position="236"/>
    </location>
</feature>
<feature type="transmembrane region" description="Helical" evidence="6">
    <location>
        <begin position="272"/>
        <end position="295"/>
    </location>
</feature>
<dbReference type="PATRIC" id="fig|284581.3.peg.1184"/>
<comment type="caution">
    <text evidence="8">The sequence shown here is derived from an EMBL/GenBank/DDBJ whole genome shotgun (WGS) entry which is preliminary data.</text>
</comment>
<evidence type="ECO:0000256" key="3">
    <source>
        <dbReference type="ARBA" id="ARBA00022692"/>
    </source>
</evidence>
<proteinExistence type="inferred from homology"/>
<evidence type="ECO:0000259" key="7">
    <source>
        <dbReference type="PROSITE" id="PS50928"/>
    </source>
</evidence>
<evidence type="ECO:0000256" key="1">
    <source>
        <dbReference type="ARBA" id="ARBA00004141"/>
    </source>
</evidence>
<feature type="transmembrane region" description="Helical" evidence="6">
    <location>
        <begin position="149"/>
        <end position="172"/>
    </location>
</feature>
<comment type="similarity">
    <text evidence="6">Belongs to the binding-protein-dependent transport system permease family.</text>
</comment>
<dbReference type="Pfam" id="PF00528">
    <property type="entry name" value="BPD_transp_1"/>
    <property type="match status" value="1"/>
</dbReference>
<dbReference type="STRING" id="284581.AMD01_15890"/>
<keyword evidence="5 6" id="KW-0472">Membrane</keyword>
<evidence type="ECO:0000313" key="9">
    <source>
        <dbReference type="Proteomes" id="UP000037558"/>
    </source>
</evidence>
<dbReference type="Proteomes" id="UP000037558">
    <property type="component" value="Unassembled WGS sequence"/>
</dbReference>
<dbReference type="PANTHER" id="PTHR43839:SF3">
    <property type="entry name" value="OLIGOPEPTIDE ABC TRANSPORTER, PERMEASE PROTEIN"/>
    <property type="match status" value="1"/>
</dbReference>
<keyword evidence="9" id="KW-1185">Reference proteome</keyword>
<dbReference type="CDD" id="cd06261">
    <property type="entry name" value="TM_PBP2"/>
    <property type="match status" value="1"/>
</dbReference>
<comment type="subcellular location">
    <subcellularLocation>
        <location evidence="6">Cell membrane</location>
        <topology evidence="6">Multi-pass membrane protein</topology>
    </subcellularLocation>
    <subcellularLocation>
        <location evidence="1">Membrane</location>
        <topology evidence="1">Multi-pass membrane protein</topology>
    </subcellularLocation>
</comment>
<dbReference type="EMBL" id="LILC01000021">
    <property type="protein sequence ID" value="KOO43500.1"/>
    <property type="molecule type" value="Genomic_DNA"/>
</dbReference>
<protein>
    <recommendedName>
        <fullName evidence="7">ABC transmembrane type-1 domain-containing protein</fullName>
    </recommendedName>
</protein>
<dbReference type="RefSeq" id="WP_053402415.1">
    <property type="nucleotide sequence ID" value="NZ_LILC01000021.1"/>
</dbReference>
<dbReference type="InterPro" id="IPR000515">
    <property type="entry name" value="MetI-like"/>
</dbReference>
<reference evidence="9" key="1">
    <citation type="submission" date="2015-08" db="EMBL/GenBank/DDBJ databases">
        <title>Fjat-14210 dsm16467.</title>
        <authorList>
            <person name="Liu B."/>
            <person name="Wang J."/>
            <person name="Zhu Y."/>
            <person name="Liu G."/>
            <person name="Chen Q."/>
            <person name="Chen Z."/>
            <person name="Lan J."/>
            <person name="Che J."/>
            <person name="Ge C."/>
            <person name="Shi H."/>
            <person name="Pan Z."/>
            <person name="Liu X."/>
        </authorList>
    </citation>
    <scope>NUCLEOTIDE SEQUENCE [LARGE SCALE GENOMIC DNA]</scope>
    <source>
        <strain evidence="9">DSM 16467</strain>
    </source>
</reference>
<evidence type="ECO:0000256" key="5">
    <source>
        <dbReference type="ARBA" id="ARBA00023136"/>
    </source>
</evidence>
<dbReference type="GO" id="GO:0055085">
    <property type="term" value="P:transmembrane transport"/>
    <property type="evidence" value="ECO:0007669"/>
    <property type="project" value="InterPro"/>
</dbReference>
<keyword evidence="3 6" id="KW-0812">Transmembrane</keyword>
<dbReference type="PANTHER" id="PTHR43839">
    <property type="entry name" value="OPPC IN A BINDING PROTEIN-DEPENDENT TRANSPORT SYSTEM"/>
    <property type="match status" value="1"/>
</dbReference>
<evidence type="ECO:0000256" key="4">
    <source>
        <dbReference type="ARBA" id="ARBA00022989"/>
    </source>
</evidence>
<feature type="transmembrane region" description="Helical" evidence="6">
    <location>
        <begin position="124"/>
        <end position="143"/>
    </location>
</feature>
<dbReference type="GO" id="GO:0005886">
    <property type="term" value="C:plasma membrane"/>
    <property type="evidence" value="ECO:0007669"/>
    <property type="project" value="UniProtKB-SubCell"/>
</dbReference>
<dbReference type="Gene3D" id="1.10.3720.10">
    <property type="entry name" value="MetI-like"/>
    <property type="match status" value="1"/>
</dbReference>
<dbReference type="InterPro" id="IPR035906">
    <property type="entry name" value="MetI-like_sf"/>
</dbReference>
<feature type="transmembrane region" description="Helical" evidence="6">
    <location>
        <begin position="85"/>
        <end position="112"/>
    </location>
</feature>
<sequence length="309" mass="34795">MGKTRNYSLYIGVFFVSLMLIGGIIGPKVAPHDLTYNSGVYSEVIDGKYTLFSPPFPPFESKEYILGTDYWGYDLLSELLYGMRYTVIIGVSVALMKVLLGTIIGIGIGMLKKQPVWWEAFEETWGYIPSFLIVYFMLVNITIESPFTPLQLSALFALVAGIVGVPSIVSTVRHKTIEIKKRPFMEAAVVSGATRMTMIRKEVFPHLRSEMPYLLVVEIVHTLSLMGQLALFNLFIGGTKFDPEFNTFVSVTKEWAGLVGQARPSLMWGQSYLMFVPLAFLLFMILSFTLLAHGIKVKAQKTYFKAPWY</sequence>
<keyword evidence="2 6" id="KW-0813">Transport</keyword>
<accession>A0A0M0KXG1</accession>
<keyword evidence="4 6" id="KW-1133">Transmembrane helix</keyword>
<dbReference type="PROSITE" id="PS50928">
    <property type="entry name" value="ABC_TM1"/>
    <property type="match status" value="1"/>
</dbReference>
<evidence type="ECO:0000256" key="2">
    <source>
        <dbReference type="ARBA" id="ARBA00022448"/>
    </source>
</evidence>
<evidence type="ECO:0000313" key="8">
    <source>
        <dbReference type="EMBL" id="KOO43500.1"/>
    </source>
</evidence>
<feature type="domain" description="ABC transmembrane type-1" evidence="7">
    <location>
        <begin position="87"/>
        <end position="292"/>
    </location>
</feature>
<feature type="transmembrane region" description="Helical" evidence="6">
    <location>
        <begin position="7"/>
        <end position="26"/>
    </location>
</feature>
<organism evidence="8 9">
    <name type="scientific">Priestia koreensis</name>
    <dbReference type="NCBI Taxonomy" id="284581"/>
    <lineage>
        <taxon>Bacteria</taxon>
        <taxon>Bacillati</taxon>
        <taxon>Bacillota</taxon>
        <taxon>Bacilli</taxon>
        <taxon>Bacillales</taxon>
        <taxon>Bacillaceae</taxon>
        <taxon>Priestia</taxon>
    </lineage>
</organism>